<comment type="caution">
    <text evidence="2">The sequence shown here is derived from an EMBL/GenBank/DDBJ whole genome shotgun (WGS) entry which is preliminary data.</text>
</comment>
<protein>
    <submittedName>
        <fullName evidence="2">Class I SAM-dependent methyltransferase</fullName>
    </submittedName>
</protein>
<organism evidence="2 3">
    <name type="scientific">Limisphaera ngatamarikiensis</name>
    <dbReference type="NCBI Taxonomy" id="1324935"/>
    <lineage>
        <taxon>Bacteria</taxon>
        <taxon>Pseudomonadati</taxon>
        <taxon>Verrucomicrobiota</taxon>
        <taxon>Verrucomicrobiia</taxon>
        <taxon>Limisphaerales</taxon>
        <taxon>Limisphaeraceae</taxon>
        <taxon>Limisphaera</taxon>
    </lineage>
</organism>
<dbReference type="RefSeq" id="WP_165105220.1">
    <property type="nucleotide sequence ID" value="NZ_JAAKYA010000006.1"/>
</dbReference>
<dbReference type="PANTHER" id="PTHR43861">
    <property type="entry name" value="TRANS-ACONITATE 2-METHYLTRANSFERASE-RELATED"/>
    <property type="match status" value="1"/>
</dbReference>
<keyword evidence="3" id="KW-1185">Reference proteome</keyword>
<dbReference type="Proteomes" id="UP000477311">
    <property type="component" value="Unassembled WGS sequence"/>
</dbReference>
<evidence type="ECO:0000313" key="3">
    <source>
        <dbReference type="Proteomes" id="UP000477311"/>
    </source>
</evidence>
<keyword evidence="2" id="KW-0808">Transferase</keyword>
<dbReference type="Gene3D" id="3.40.50.150">
    <property type="entry name" value="Vaccinia Virus protein VP39"/>
    <property type="match status" value="1"/>
</dbReference>
<sequence>MNWRWLRPWPWVDTRAAFVAATPRGGMLLDLGSSDGETLRHMAELRPDLHFHAVDKAGTPDAYPAGCEFVRADLERDPLPWPDASFDAITCMHLVEHLRSLDLLMNEVARLLKPGGRVYFETPHPKTLQLPSIRSLPRPVRFTLNFYDDPTHIRVVPTVELAGELERRGLVVLGSGISRNWLFALSHWILRWGPPGRKQLTARVHWLGWSAWVAARRPAAAEPPAPAQPGPPDRRPSPP</sequence>
<dbReference type="GO" id="GO:0008168">
    <property type="term" value="F:methyltransferase activity"/>
    <property type="evidence" value="ECO:0007669"/>
    <property type="project" value="UniProtKB-KW"/>
</dbReference>
<dbReference type="InterPro" id="IPR029063">
    <property type="entry name" value="SAM-dependent_MTases_sf"/>
</dbReference>
<dbReference type="AlphaFoldDB" id="A0A6M1RXR1"/>
<evidence type="ECO:0000256" key="1">
    <source>
        <dbReference type="SAM" id="MobiDB-lite"/>
    </source>
</evidence>
<proteinExistence type="predicted"/>
<evidence type="ECO:0000313" key="2">
    <source>
        <dbReference type="EMBL" id="NGO37960.1"/>
    </source>
</evidence>
<dbReference type="CDD" id="cd02440">
    <property type="entry name" value="AdoMet_MTases"/>
    <property type="match status" value="1"/>
</dbReference>
<feature type="region of interest" description="Disordered" evidence="1">
    <location>
        <begin position="218"/>
        <end position="239"/>
    </location>
</feature>
<reference evidence="2 3" key="1">
    <citation type="submission" date="2020-02" db="EMBL/GenBank/DDBJ databases">
        <title>Draft genome sequence of Limisphaera ngatamarikiensis NGM72.4T, a thermophilic Verrucomicrobia grouped in subdivision 3.</title>
        <authorList>
            <person name="Carere C.R."/>
            <person name="Steen J."/>
            <person name="Hugenholtz P."/>
            <person name="Stott M.B."/>
        </authorList>
    </citation>
    <scope>NUCLEOTIDE SEQUENCE [LARGE SCALE GENOMIC DNA]</scope>
    <source>
        <strain evidence="2 3">NGM72.4</strain>
    </source>
</reference>
<dbReference type="Pfam" id="PF13489">
    <property type="entry name" value="Methyltransf_23"/>
    <property type="match status" value="1"/>
</dbReference>
<dbReference type="EMBL" id="JAAKYA010000006">
    <property type="protein sequence ID" value="NGO37960.1"/>
    <property type="molecule type" value="Genomic_DNA"/>
</dbReference>
<keyword evidence="2" id="KW-0489">Methyltransferase</keyword>
<gene>
    <name evidence="2" type="ORF">G4L39_00890</name>
</gene>
<dbReference type="SUPFAM" id="SSF53335">
    <property type="entry name" value="S-adenosyl-L-methionine-dependent methyltransferases"/>
    <property type="match status" value="1"/>
</dbReference>
<name>A0A6M1RXR1_9BACT</name>
<dbReference type="GO" id="GO:0032259">
    <property type="term" value="P:methylation"/>
    <property type="evidence" value="ECO:0007669"/>
    <property type="project" value="UniProtKB-KW"/>
</dbReference>
<feature type="compositionally biased region" description="Pro residues" evidence="1">
    <location>
        <begin position="221"/>
        <end position="231"/>
    </location>
</feature>
<accession>A0A6M1RXR1</accession>